<keyword evidence="13" id="KW-1185">Reference proteome</keyword>
<feature type="transmembrane region" description="Helical" evidence="10">
    <location>
        <begin position="300"/>
        <end position="326"/>
    </location>
</feature>
<organism evidence="12 13">
    <name type="scientific">Amycolatopsis plumensis</name>
    <dbReference type="NCBI Taxonomy" id="236508"/>
    <lineage>
        <taxon>Bacteria</taxon>
        <taxon>Bacillati</taxon>
        <taxon>Actinomycetota</taxon>
        <taxon>Actinomycetes</taxon>
        <taxon>Pseudonocardiales</taxon>
        <taxon>Pseudonocardiaceae</taxon>
        <taxon>Amycolatopsis</taxon>
    </lineage>
</organism>
<comment type="caution">
    <text evidence="10">Lacks conserved residue(s) required for the propagation of feature annotation.</text>
</comment>
<protein>
    <submittedName>
        <fullName evidence="12">Na+/H+ antiporter</fullName>
    </submittedName>
</protein>
<keyword evidence="8 10" id="KW-0472">Membrane</keyword>
<name>A0ABV5TXU9_9PSEU</name>
<keyword evidence="4 10" id="KW-0812">Transmembrane</keyword>
<dbReference type="SUPFAM" id="SSF57850">
    <property type="entry name" value="RING/U-box"/>
    <property type="match status" value="1"/>
</dbReference>
<feature type="transmembrane region" description="Helical" evidence="10">
    <location>
        <begin position="83"/>
        <end position="105"/>
    </location>
</feature>
<keyword evidence="5 10" id="KW-1133">Transmembrane helix</keyword>
<feature type="transmembrane region" description="Helical" evidence="10">
    <location>
        <begin position="376"/>
        <end position="398"/>
    </location>
</feature>
<dbReference type="InterPro" id="IPR013083">
    <property type="entry name" value="Znf_RING/FYVE/PHD"/>
</dbReference>
<keyword evidence="10" id="KW-0050">Antiport</keyword>
<dbReference type="RefSeq" id="WP_378190184.1">
    <property type="nucleotide sequence ID" value="NZ_JBHMBK010000003.1"/>
</dbReference>
<keyword evidence="6 10" id="KW-0915">Sodium</keyword>
<evidence type="ECO:0000256" key="2">
    <source>
        <dbReference type="ARBA" id="ARBA00022448"/>
    </source>
</evidence>
<keyword evidence="9 10" id="KW-0739">Sodium transport</keyword>
<feature type="transmembrane region" description="Helical" evidence="10">
    <location>
        <begin position="233"/>
        <end position="249"/>
    </location>
</feature>
<evidence type="ECO:0000313" key="13">
    <source>
        <dbReference type="Proteomes" id="UP001589535"/>
    </source>
</evidence>
<evidence type="ECO:0000256" key="10">
    <source>
        <dbReference type="RuleBase" id="RU366002"/>
    </source>
</evidence>
<evidence type="ECO:0000256" key="1">
    <source>
        <dbReference type="ARBA" id="ARBA00004651"/>
    </source>
</evidence>
<keyword evidence="2 10" id="KW-0813">Transport</keyword>
<dbReference type="InterPro" id="IPR018422">
    <property type="entry name" value="Cation/H_exchanger_CPA1"/>
</dbReference>
<gene>
    <name evidence="12" type="ORF">ACFFTO_06560</name>
</gene>
<dbReference type="InterPro" id="IPR006153">
    <property type="entry name" value="Cation/H_exchanger_TM"/>
</dbReference>
<comment type="function">
    <text evidence="10">Na(+)/H(+) antiporter that extrudes sodium in exchange for external protons.</text>
</comment>
<dbReference type="EMBL" id="JBHMBK010000003">
    <property type="protein sequence ID" value="MFB9683844.1"/>
    <property type="molecule type" value="Genomic_DNA"/>
</dbReference>
<feature type="transmembrane region" description="Helical" evidence="10">
    <location>
        <begin position="111"/>
        <end position="134"/>
    </location>
</feature>
<dbReference type="Proteomes" id="UP001589535">
    <property type="component" value="Unassembled WGS sequence"/>
</dbReference>
<dbReference type="PROSITE" id="PS50271">
    <property type="entry name" value="ZF_UBP"/>
    <property type="match status" value="1"/>
</dbReference>
<dbReference type="InterPro" id="IPR001607">
    <property type="entry name" value="Znf_UBP"/>
</dbReference>
<comment type="similarity">
    <text evidence="10">Belongs to the monovalent cation:proton antiporter 1 (CPA1) transporter (TC 2.A.36) family.</text>
</comment>
<dbReference type="Pfam" id="PF02148">
    <property type="entry name" value="zf-UBP"/>
    <property type="match status" value="1"/>
</dbReference>
<dbReference type="Pfam" id="PF00999">
    <property type="entry name" value="Na_H_Exchanger"/>
    <property type="match status" value="1"/>
</dbReference>
<keyword evidence="3 10" id="KW-1003">Cell membrane</keyword>
<evidence type="ECO:0000256" key="4">
    <source>
        <dbReference type="ARBA" id="ARBA00022692"/>
    </source>
</evidence>
<evidence type="ECO:0000256" key="7">
    <source>
        <dbReference type="ARBA" id="ARBA00023065"/>
    </source>
</evidence>
<evidence type="ECO:0000256" key="6">
    <source>
        <dbReference type="ARBA" id="ARBA00023053"/>
    </source>
</evidence>
<feature type="transmembrane region" description="Helical" evidence="10">
    <location>
        <begin position="181"/>
        <end position="202"/>
    </location>
</feature>
<evidence type="ECO:0000313" key="12">
    <source>
        <dbReference type="EMBL" id="MFB9683844.1"/>
    </source>
</evidence>
<evidence type="ECO:0000256" key="5">
    <source>
        <dbReference type="ARBA" id="ARBA00022989"/>
    </source>
</evidence>
<feature type="transmembrane region" description="Helical" evidence="10">
    <location>
        <begin position="270"/>
        <end position="288"/>
    </location>
</feature>
<dbReference type="Gene3D" id="6.10.140.1330">
    <property type="match status" value="1"/>
</dbReference>
<dbReference type="Gene3D" id="3.30.40.10">
    <property type="entry name" value="Zinc/RING finger domain, C3HC4 (zinc finger)"/>
    <property type="match status" value="1"/>
</dbReference>
<dbReference type="InterPro" id="IPR004705">
    <property type="entry name" value="Cation/H_exchanger_CPA1_bac"/>
</dbReference>
<sequence length="627" mass="67650">MHIAAEIVALVVTVLVVSAVARRLDWSAPLCLIVVGVAGSYVPGVPEVHLDPEVVLLGLLPPLLYSAAIQTSLVDFRKNRGAIGLMSVGLVVFTALGVGVVAWAVVPGLPLAGGIALGAVVAPPDAVAASVVARRVGMPRKLIRLLEGESLFNDAAALVALRTAIAALAGSVSLWQVGADFFRAAIGGAVVGLVVGFAAAFIRARMDEPVLDTALSFAVPFIAYIPAEAIHGSGVLAVVIAGLILGHKAPQILSGSTRLASRLNWQTIQFLLENMVFLLIGLQLRRILAEVGESGLSLLTLTWICVAVLAATILTRVLYLIGIGTVKRVKRRFLPGKVKVKIWPWRYSAVIAWAGMRGVVTLAAAFVLPADTPQRAVLVLAAFVVVAGTLAVQGMTLPPLIRRLRLPRPDPAEDALQEAAVLHDMTRAALAKLEEIRQPDDPPEIIQRLRDRLQHRADSAWEQLGRQSALAETPSDAYRRLRLALLDVERDQFLKARASGSADDDVLRRVLERLDIEESMLDREEAEPDVEGRELRTPAATAGSCKHLAHEWVDKEPSSADSCAACLEEGTTWVHLRMCLKCGNVACCDSSPRRHATQHFHESRHPVMRSFEPGETWRWCFVDKQLG</sequence>
<keyword evidence="7 10" id="KW-0406">Ion transport</keyword>
<dbReference type="PANTHER" id="PTHR10110:SF86">
    <property type="entry name" value="SODIUM_HYDROGEN EXCHANGER 7"/>
    <property type="match status" value="1"/>
</dbReference>
<comment type="subcellular location">
    <subcellularLocation>
        <location evidence="1 10">Cell membrane</location>
        <topology evidence="1 10">Multi-pass membrane protein</topology>
    </subcellularLocation>
</comment>
<comment type="caution">
    <text evidence="12">The sequence shown here is derived from an EMBL/GenBank/DDBJ whole genome shotgun (WGS) entry which is preliminary data.</text>
</comment>
<dbReference type="PANTHER" id="PTHR10110">
    <property type="entry name" value="SODIUM/HYDROGEN EXCHANGER"/>
    <property type="match status" value="1"/>
</dbReference>
<reference evidence="12 13" key="1">
    <citation type="submission" date="2024-09" db="EMBL/GenBank/DDBJ databases">
        <authorList>
            <person name="Sun Q."/>
            <person name="Mori K."/>
        </authorList>
    </citation>
    <scope>NUCLEOTIDE SEQUENCE [LARGE SCALE GENOMIC DNA]</scope>
    <source>
        <strain evidence="12 13">JCM 13852</strain>
    </source>
</reference>
<evidence type="ECO:0000256" key="8">
    <source>
        <dbReference type="ARBA" id="ARBA00023136"/>
    </source>
</evidence>
<feature type="domain" description="UBP-type" evidence="11">
    <location>
        <begin position="543"/>
        <end position="627"/>
    </location>
</feature>
<feature type="transmembrane region" description="Helical" evidence="10">
    <location>
        <begin position="54"/>
        <end position="76"/>
    </location>
</feature>
<accession>A0ABV5TXU9</accession>
<dbReference type="NCBIfam" id="TIGR00831">
    <property type="entry name" value="a_cpa1"/>
    <property type="match status" value="1"/>
</dbReference>
<feature type="transmembrane region" description="Helical" evidence="10">
    <location>
        <begin position="347"/>
        <end position="370"/>
    </location>
</feature>
<proteinExistence type="inferred from homology"/>
<evidence type="ECO:0000256" key="9">
    <source>
        <dbReference type="ARBA" id="ARBA00023201"/>
    </source>
</evidence>
<evidence type="ECO:0000256" key="3">
    <source>
        <dbReference type="ARBA" id="ARBA00022475"/>
    </source>
</evidence>
<evidence type="ECO:0000259" key="11">
    <source>
        <dbReference type="PROSITE" id="PS50271"/>
    </source>
</evidence>